<dbReference type="InterPro" id="IPR000644">
    <property type="entry name" value="CBS_dom"/>
</dbReference>
<feature type="domain" description="CBS" evidence="3">
    <location>
        <begin position="76"/>
        <end position="134"/>
    </location>
</feature>
<dbReference type="InterPro" id="IPR046342">
    <property type="entry name" value="CBS_dom_sf"/>
</dbReference>
<proteinExistence type="predicted"/>
<evidence type="ECO:0000313" key="5">
    <source>
        <dbReference type="Proteomes" id="UP001553161"/>
    </source>
</evidence>
<feature type="domain" description="CBS" evidence="3">
    <location>
        <begin position="11"/>
        <end position="69"/>
    </location>
</feature>
<sequence length="142" mass="15464">MIIRSISEVLDGRSLPVIAPDASTRSACETMARDKVDALAVITDGQLLGVLCEQDVVRKCVAAGLHSDTTPVSAIMSRDPVTAQAEDRLADAFKAMVESHIHHLPILKDGAVIGMLSSRDIPTEYRFMLERFQEYRNDAPAA</sequence>
<evidence type="ECO:0000256" key="1">
    <source>
        <dbReference type="ARBA" id="ARBA00023122"/>
    </source>
</evidence>
<dbReference type="Gene3D" id="3.10.580.10">
    <property type="entry name" value="CBS-domain"/>
    <property type="match status" value="1"/>
</dbReference>
<accession>A0ABV3L5H4</accession>
<dbReference type="Pfam" id="PF00571">
    <property type="entry name" value="CBS"/>
    <property type="match status" value="2"/>
</dbReference>
<dbReference type="SUPFAM" id="SSF54631">
    <property type="entry name" value="CBS-domain pair"/>
    <property type="match status" value="1"/>
</dbReference>
<organism evidence="4 5">
    <name type="scientific">Meridianimarinicoccus marinus</name>
    <dbReference type="NCBI Taxonomy" id="3231483"/>
    <lineage>
        <taxon>Bacteria</taxon>
        <taxon>Pseudomonadati</taxon>
        <taxon>Pseudomonadota</taxon>
        <taxon>Alphaproteobacteria</taxon>
        <taxon>Rhodobacterales</taxon>
        <taxon>Paracoccaceae</taxon>
        <taxon>Meridianimarinicoccus</taxon>
    </lineage>
</organism>
<gene>
    <name evidence="4" type="ORF">AB0T83_08310</name>
</gene>
<dbReference type="InterPro" id="IPR051257">
    <property type="entry name" value="Diverse_CBS-Domain"/>
</dbReference>
<keyword evidence="1 2" id="KW-0129">CBS domain</keyword>
<dbReference type="RefSeq" id="WP_366192566.1">
    <property type="nucleotide sequence ID" value="NZ_JBFBVU010000008.1"/>
</dbReference>
<dbReference type="SMART" id="SM00116">
    <property type="entry name" value="CBS"/>
    <property type="match status" value="2"/>
</dbReference>
<dbReference type="PROSITE" id="PS51371">
    <property type="entry name" value="CBS"/>
    <property type="match status" value="2"/>
</dbReference>
<dbReference type="Proteomes" id="UP001553161">
    <property type="component" value="Unassembled WGS sequence"/>
</dbReference>
<dbReference type="EMBL" id="JBFBVU010000008">
    <property type="protein sequence ID" value="MEV8466777.1"/>
    <property type="molecule type" value="Genomic_DNA"/>
</dbReference>
<reference evidence="4 5" key="1">
    <citation type="submission" date="2024-07" db="EMBL/GenBank/DDBJ databases">
        <authorList>
            <person name="Kang M."/>
        </authorList>
    </citation>
    <scope>NUCLEOTIDE SEQUENCE [LARGE SCALE GENOMIC DNA]</scope>
    <source>
        <strain evidence="4 5">DFM31</strain>
    </source>
</reference>
<evidence type="ECO:0000259" key="3">
    <source>
        <dbReference type="PROSITE" id="PS51371"/>
    </source>
</evidence>
<evidence type="ECO:0000313" key="4">
    <source>
        <dbReference type="EMBL" id="MEV8466777.1"/>
    </source>
</evidence>
<keyword evidence="5" id="KW-1185">Reference proteome</keyword>
<protein>
    <submittedName>
        <fullName evidence="4">CBS domain-containing protein</fullName>
    </submittedName>
</protein>
<comment type="caution">
    <text evidence="4">The sequence shown here is derived from an EMBL/GenBank/DDBJ whole genome shotgun (WGS) entry which is preliminary data.</text>
</comment>
<dbReference type="PANTHER" id="PTHR43080">
    <property type="entry name" value="CBS DOMAIN-CONTAINING PROTEIN CBSX3, MITOCHONDRIAL"/>
    <property type="match status" value="1"/>
</dbReference>
<dbReference type="PANTHER" id="PTHR43080:SF2">
    <property type="entry name" value="CBS DOMAIN-CONTAINING PROTEIN"/>
    <property type="match status" value="1"/>
</dbReference>
<evidence type="ECO:0000256" key="2">
    <source>
        <dbReference type="PROSITE-ProRule" id="PRU00703"/>
    </source>
</evidence>
<name>A0ABV3L5H4_9RHOB</name>